<organism evidence="1">
    <name type="scientific">Siphoviridae sp. cteRK31</name>
    <dbReference type="NCBI Taxonomy" id="2826405"/>
    <lineage>
        <taxon>Viruses</taxon>
        <taxon>Duplodnaviria</taxon>
        <taxon>Heunggongvirae</taxon>
        <taxon>Uroviricota</taxon>
        <taxon>Caudoviricetes</taxon>
    </lineage>
</organism>
<dbReference type="EMBL" id="BK014924">
    <property type="protein sequence ID" value="DAD82781.1"/>
    <property type="molecule type" value="Genomic_DNA"/>
</dbReference>
<protein>
    <submittedName>
        <fullName evidence="1">Uncharacterized protein</fullName>
    </submittedName>
</protein>
<evidence type="ECO:0000313" key="1">
    <source>
        <dbReference type="EMBL" id="DAD82781.1"/>
    </source>
</evidence>
<name>A0A8S5MKC5_9CAUD</name>
<proteinExistence type="predicted"/>
<accession>A0A8S5MKC5</accession>
<reference evidence="1" key="1">
    <citation type="journal article" date="2021" name="Proc. Natl. Acad. Sci. U.S.A.">
        <title>A Catalog of Tens of Thousands of Viruses from Human Metagenomes Reveals Hidden Associations with Chronic Diseases.</title>
        <authorList>
            <person name="Tisza M.J."/>
            <person name="Buck C.B."/>
        </authorList>
    </citation>
    <scope>NUCLEOTIDE SEQUENCE</scope>
    <source>
        <strain evidence="1">CteRK31</strain>
    </source>
</reference>
<sequence>MAVINKYNMAHHEPVCGQRYLNLIPRIKVMG</sequence>